<dbReference type="GO" id="GO:0046872">
    <property type="term" value="F:metal ion binding"/>
    <property type="evidence" value="ECO:0007669"/>
    <property type="project" value="UniProtKB-KW"/>
</dbReference>
<evidence type="ECO:0000313" key="4">
    <source>
        <dbReference type="Proteomes" id="UP000294513"/>
    </source>
</evidence>
<gene>
    <name evidence="3" type="ORF">E1298_02330</name>
</gene>
<dbReference type="InterPro" id="IPR034686">
    <property type="entry name" value="Terpene_cyclase-like_2"/>
</dbReference>
<protein>
    <recommendedName>
        <fullName evidence="2">Terpene synthase</fullName>
        <ecNumber evidence="2">4.2.3.-</ecNumber>
    </recommendedName>
</protein>
<dbReference type="RefSeq" id="WP_131889055.1">
    <property type="nucleotide sequence ID" value="NZ_SMKU01000004.1"/>
</dbReference>
<keyword evidence="4" id="KW-1185">Reference proteome</keyword>
<dbReference type="AlphaFoldDB" id="A0A4V2YZF6"/>
<keyword evidence="1 2" id="KW-0456">Lyase</keyword>
<dbReference type="PANTHER" id="PTHR35201">
    <property type="entry name" value="TERPENE SYNTHASE"/>
    <property type="match status" value="1"/>
</dbReference>
<reference evidence="3 4" key="1">
    <citation type="submission" date="2019-03" db="EMBL/GenBank/DDBJ databases">
        <title>Draft genome sequences of novel Actinobacteria.</title>
        <authorList>
            <person name="Sahin N."/>
            <person name="Ay H."/>
            <person name="Saygin H."/>
        </authorList>
    </citation>
    <scope>NUCLEOTIDE SEQUENCE [LARGE SCALE GENOMIC DNA]</scope>
    <source>
        <strain evidence="3 4">H3C3</strain>
    </source>
</reference>
<comment type="cofactor">
    <cofactor evidence="2">
        <name>Mg(2+)</name>
        <dbReference type="ChEBI" id="CHEBI:18420"/>
    </cofactor>
</comment>
<dbReference type="InterPro" id="IPR008949">
    <property type="entry name" value="Isoprenoid_synthase_dom_sf"/>
</dbReference>
<dbReference type="SFLD" id="SFLDS00005">
    <property type="entry name" value="Isoprenoid_Synthase_Type_I"/>
    <property type="match status" value="1"/>
</dbReference>
<evidence type="ECO:0000256" key="2">
    <source>
        <dbReference type="RuleBase" id="RU366034"/>
    </source>
</evidence>
<dbReference type="EC" id="4.2.3.-" evidence="2"/>
<evidence type="ECO:0000256" key="1">
    <source>
        <dbReference type="ARBA" id="ARBA00023239"/>
    </source>
</evidence>
<evidence type="ECO:0000313" key="3">
    <source>
        <dbReference type="EMBL" id="TDD96837.1"/>
    </source>
</evidence>
<organism evidence="3 4">
    <name type="scientific">Actinomadura rubrisoli</name>
    <dbReference type="NCBI Taxonomy" id="2530368"/>
    <lineage>
        <taxon>Bacteria</taxon>
        <taxon>Bacillati</taxon>
        <taxon>Actinomycetota</taxon>
        <taxon>Actinomycetes</taxon>
        <taxon>Streptosporangiales</taxon>
        <taxon>Thermomonosporaceae</taxon>
        <taxon>Actinomadura</taxon>
    </lineage>
</organism>
<dbReference type="GO" id="GO:0010333">
    <property type="term" value="F:terpene synthase activity"/>
    <property type="evidence" value="ECO:0007669"/>
    <property type="project" value="InterPro"/>
</dbReference>
<dbReference type="PANTHER" id="PTHR35201:SF4">
    <property type="entry name" value="BETA-PINACENE SYNTHASE-RELATED"/>
    <property type="match status" value="1"/>
</dbReference>
<dbReference type="OrthoDB" id="2989600at2"/>
<dbReference type="SFLD" id="SFLDG01020">
    <property type="entry name" value="Terpene_Cyclase_Like_2"/>
    <property type="match status" value="1"/>
</dbReference>
<dbReference type="Gene3D" id="1.10.600.10">
    <property type="entry name" value="Farnesyl Diphosphate Synthase"/>
    <property type="match status" value="1"/>
</dbReference>
<dbReference type="Proteomes" id="UP000294513">
    <property type="component" value="Unassembled WGS sequence"/>
</dbReference>
<name>A0A4V2YZF6_9ACTN</name>
<sequence>MIPTIYCPIGPAVHPASRLVDDQVTGWVSRSGLCSEPGQLDRLAGTKAGMLTGQILPNAPQDRLAVVTRFFAWLFVFDDAHYDEVDTLPDAARLAAVAGRLVRVLEAPDGAAVAGTPFERSLHDIKEQLALIASPTQIDRWATALRAYLFSLVWKAANRRTGIVPSLDDYTCMRIHGGAVMTTVVLLDIADGYQVPDKEFSTTALRALMEMTSLLVSWDNDLLSRQKEQRTADRQNLVDVLAAERGHSITEALDAALRVRDQVLIRFLDLRDRVMPTASKETRRFLHSMAQWIRANLDWSTQTERYHLNPSMASAMITALPTTPRGRPPIPSIAWWWADDT</sequence>
<proteinExistence type="inferred from homology"/>
<dbReference type="SUPFAM" id="SSF48576">
    <property type="entry name" value="Terpenoid synthases"/>
    <property type="match status" value="1"/>
</dbReference>
<dbReference type="Pfam" id="PF19086">
    <property type="entry name" value="Terpene_syn_C_2"/>
    <property type="match status" value="1"/>
</dbReference>
<comment type="similarity">
    <text evidence="2">Belongs to the terpene synthase family.</text>
</comment>
<accession>A0A4V2YZF6</accession>
<comment type="caution">
    <text evidence="3">The sequence shown here is derived from an EMBL/GenBank/DDBJ whole genome shotgun (WGS) entry which is preliminary data.</text>
</comment>
<keyword evidence="2" id="KW-0479">Metal-binding</keyword>
<keyword evidence="2" id="KW-0460">Magnesium</keyword>
<dbReference type="EMBL" id="SMKU01000004">
    <property type="protein sequence ID" value="TDD96837.1"/>
    <property type="molecule type" value="Genomic_DNA"/>
</dbReference>